<feature type="compositionally biased region" description="Acidic residues" evidence="4">
    <location>
        <begin position="660"/>
        <end position="674"/>
    </location>
</feature>
<keyword evidence="1" id="KW-0436">Ligase</keyword>
<dbReference type="PROSITE" id="PS51221">
    <property type="entry name" value="TTL"/>
    <property type="match status" value="1"/>
</dbReference>
<organism evidence="5 6">
    <name type="scientific">Fasciolopsis buskii</name>
    <dbReference type="NCBI Taxonomy" id="27845"/>
    <lineage>
        <taxon>Eukaryota</taxon>
        <taxon>Metazoa</taxon>
        <taxon>Spiralia</taxon>
        <taxon>Lophotrochozoa</taxon>
        <taxon>Platyhelminthes</taxon>
        <taxon>Trematoda</taxon>
        <taxon>Digenea</taxon>
        <taxon>Plagiorchiida</taxon>
        <taxon>Echinostomata</taxon>
        <taxon>Echinostomatoidea</taxon>
        <taxon>Fasciolidae</taxon>
        <taxon>Fasciolopsis</taxon>
    </lineage>
</organism>
<feature type="compositionally biased region" description="Acidic residues" evidence="4">
    <location>
        <begin position="682"/>
        <end position="698"/>
    </location>
</feature>
<evidence type="ECO:0000313" key="5">
    <source>
        <dbReference type="EMBL" id="KAA0192764.1"/>
    </source>
</evidence>
<dbReference type="PANTHER" id="PTHR12241:SF162">
    <property type="entry name" value="TUBULIN MONOGLUTAMYLASE TTLL4"/>
    <property type="match status" value="1"/>
</dbReference>
<feature type="compositionally biased region" description="Basic and acidic residues" evidence="4">
    <location>
        <begin position="745"/>
        <end position="756"/>
    </location>
</feature>
<accession>A0A8E0VLM0</accession>
<dbReference type="AlphaFoldDB" id="A0A8E0VLM0"/>
<dbReference type="EMBL" id="LUCM01005486">
    <property type="protein sequence ID" value="KAA0192764.1"/>
    <property type="molecule type" value="Genomic_DNA"/>
</dbReference>
<dbReference type="Gene3D" id="3.30.470.20">
    <property type="entry name" value="ATP-grasp fold, B domain"/>
    <property type="match status" value="2"/>
</dbReference>
<dbReference type="PANTHER" id="PTHR12241">
    <property type="entry name" value="TUBULIN POLYGLUTAMYLASE"/>
    <property type="match status" value="1"/>
</dbReference>
<dbReference type="GO" id="GO:0036064">
    <property type="term" value="C:ciliary basal body"/>
    <property type="evidence" value="ECO:0007669"/>
    <property type="project" value="TreeGrafter"/>
</dbReference>
<dbReference type="GO" id="GO:0005524">
    <property type="term" value="F:ATP binding"/>
    <property type="evidence" value="ECO:0007669"/>
    <property type="project" value="UniProtKB-KW"/>
</dbReference>
<name>A0A8E0VLM0_9TREM</name>
<feature type="compositionally biased region" description="Polar residues" evidence="4">
    <location>
        <begin position="457"/>
        <end position="473"/>
    </location>
</feature>
<keyword evidence="3" id="KW-0067">ATP-binding</keyword>
<dbReference type="GO" id="GO:0070740">
    <property type="term" value="F:tubulin-glutamic acid ligase activity"/>
    <property type="evidence" value="ECO:0007669"/>
    <property type="project" value="TreeGrafter"/>
</dbReference>
<dbReference type="GO" id="GO:0015631">
    <property type="term" value="F:tubulin binding"/>
    <property type="evidence" value="ECO:0007669"/>
    <property type="project" value="TreeGrafter"/>
</dbReference>
<keyword evidence="6" id="KW-1185">Reference proteome</keyword>
<feature type="region of interest" description="Disordered" evidence="4">
    <location>
        <begin position="450"/>
        <end position="474"/>
    </location>
</feature>
<feature type="compositionally biased region" description="Basic and acidic residues" evidence="4">
    <location>
        <begin position="699"/>
        <end position="713"/>
    </location>
</feature>
<comment type="caution">
    <text evidence="5">The sequence shown here is derived from an EMBL/GenBank/DDBJ whole genome shotgun (WGS) entry which is preliminary data.</text>
</comment>
<evidence type="ECO:0000256" key="4">
    <source>
        <dbReference type="SAM" id="MobiDB-lite"/>
    </source>
</evidence>
<dbReference type="Proteomes" id="UP000728185">
    <property type="component" value="Unassembled WGS sequence"/>
</dbReference>
<keyword evidence="2" id="KW-0547">Nucleotide-binding</keyword>
<dbReference type="GO" id="GO:0000226">
    <property type="term" value="P:microtubule cytoskeleton organization"/>
    <property type="evidence" value="ECO:0007669"/>
    <property type="project" value="TreeGrafter"/>
</dbReference>
<sequence length="888" mass="98161">MVSTSSNKSDVVAGSEEIQQIAKPDREPVVSLEFKSSQSRADDTLPQPDAQAATGIASRQSPAATNTKDIVRRTTRKHIVLRQGGSGESTPHPALISSLFPNVPPVLRFVDEGCKLESLPWEFRRLLRWRASMLTPAVVRQALLRSGFRVSKLTSASEDLETIESPDWVFYFGKHMRPQVFRSIREYQKVNHLPCSFQLGRKDRLWKNLVHMQMRCGKESFNYMPQTFCLPNDLEALKKVWDEEGAAQRWILKPPASARGIGVRLITKWAQVPKKRPAIVQRYLSRPFLINESKFDLRIYVYISSINPLRVYIHEDGLVRFASQKSLRALWAYLRSQGISPAPVWSSIKDVVVKTAISTEAAFNTAINAYCNHPCSVHEVFGFDILLDEDLQPWLLEVNVSPSMHSDSPLDVKIKGNMVRDMLNISGLHLPEPSDTNSHTVIPSCIVKSPAVRHQSSEQSGSTLRNPSPSLQTDLHGFMVTPAARSTDLDSPLGTVEQQRLKSAGDTESSPLLNSRQMKKIRTPSHEWVIDSRLNMTQLSKDEREKRRHYMQRALQYDFPKSNPCTVGNGLRSGSSVTSNSASSSLVMGNNNYQYSSESDSSKASCIGSVGSTRIARSHTPATPVGTTINLVTPTSSVVNPICVFHSNLTTPTPKSGATQDDEEEDDDNGDDVVVDVNSDSDSNDDDDDDDVSDTSDSNDDHIVDYESADKRNVKYSGENLSDNTNNKSKKGARSMGIGPSSPDLKSHRAQNKEAPSKPPAAPLSLRAKVNPKQTIETRAGSNTPKAHSVHRSGCHSGSESPSKSHALPRVRLASATANILECLTPSDVRILVGMVDELERAGGFECIFPPPSAGLAVRYLSYFEAPRYPNLLCIAYLQKYADDKERG</sequence>
<feature type="compositionally biased region" description="Polar residues" evidence="4">
    <location>
        <begin position="648"/>
        <end position="659"/>
    </location>
</feature>
<dbReference type="SUPFAM" id="SSF56059">
    <property type="entry name" value="Glutathione synthetase ATP-binding domain-like"/>
    <property type="match status" value="1"/>
</dbReference>
<evidence type="ECO:0000256" key="1">
    <source>
        <dbReference type="ARBA" id="ARBA00022598"/>
    </source>
</evidence>
<dbReference type="InterPro" id="IPR004344">
    <property type="entry name" value="TTL/TTLL_fam"/>
</dbReference>
<evidence type="ECO:0000256" key="2">
    <source>
        <dbReference type="ARBA" id="ARBA00022741"/>
    </source>
</evidence>
<reference evidence="5" key="1">
    <citation type="submission" date="2019-05" db="EMBL/GenBank/DDBJ databases">
        <title>Annotation for the trematode Fasciolopsis buski.</title>
        <authorList>
            <person name="Choi Y.-J."/>
        </authorList>
    </citation>
    <scope>NUCLEOTIDE SEQUENCE</scope>
    <source>
        <strain evidence="5">HT</strain>
        <tissue evidence="5">Whole worm</tissue>
    </source>
</reference>
<protein>
    <submittedName>
        <fullName evidence="5">TTLL4</fullName>
    </submittedName>
</protein>
<feature type="region of interest" description="Disordered" evidence="4">
    <location>
        <begin position="1"/>
        <end position="72"/>
    </location>
</feature>
<dbReference type="Pfam" id="PF03133">
    <property type="entry name" value="TTL"/>
    <property type="match status" value="1"/>
</dbReference>
<feature type="compositionally biased region" description="Polar residues" evidence="4">
    <location>
        <begin position="772"/>
        <end position="786"/>
    </location>
</feature>
<feature type="compositionally biased region" description="Polar residues" evidence="4">
    <location>
        <begin position="57"/>
        <end position="68"/>
    </location>
</feature>
<feature type="region of interest" description="Disordered" evidence="4">
    <location>
        <begin position="648"/>
        <end position="808"/>
    </location>
</feature>
<evidence type="ECO:0000313" key="6">
    <source>
        <dbReference type="Proteomes" id="UP000728185"/>
    </source>
</evidence>
<proteinExistence type="predicted"/>
<gene>
    <name evidence="5" type="ORF">FBUS_03558</name>
</gene>
<dbReference type="OrthoDB" id="202825at2759"/>
<evidence type="ECO:0000256" key="3">
    <source>
        <dbReference type="ARBA" id="ARBA00022840"/>
    </source>
</evidence>